<dbReference type="PROSITE" id="PS51272">
    <property type="entry name" value="SLH"/>
    <property type="match status" value="2"/>
</dbReference>
<organism evidence="4 5">
    <name type="scientific">Salimicrobium flavidum</name>
    <dbReference type="NCBI Taxonomy" id="570947"/>
    <lineage>
        <taxon>Bacteria</taxon>
        <taxon>Bacillati</taxon>
        <taxon>Bacillota</taxon>
        <taxon>Bacilli</taxon>
        <taxon>Bacillales</taxon>
        <taxon>Bacillaceae</taxon>
        <taxon>Salimicrobium</taxon>
    </lineage>
</organism>
<dbReference type="InterPro" id="IPR051465">
    <property type="entry name" value="Cell_Envelope_Struct_Comp"/>
</dbReference>
<dbReference type="STRING" id="570947.SAMN05421687_102348"/>
<name>A0A1N7IW95_9BACI</name>
<feature type="chain" id="PRO_5012501184" evidence="2">
    <location>
        <begin position="23"/>
        <end position="379"/>
    </location>
</feature>
<feature type="domain" description="SLH" evidence="3">
    <location>
        <begin position="146"/>
        <end position="209"/>
    </location>
</feature>
<gene>
    <name evidence="4" type="ORF">SAMN05421687_102348</name>
</gene>
<feature type="signal peptide" evidence="2">
    <location>
        <begin position="1"/>
        <end position="22"/>
    </location>
</feature>
<proteinExistence type="predicted"/>
<dbReference type="OrthoDB" id="5845122at2"/>
<keyword evidence="1 2" id="KW-0732">Signal</keyword>
<dbReference type="EMBL" id="FTOC01000002">
    <property type="protein sequence ID" value="SIS41358.1"/>
    <property type="molecule type" value="Genomic_DNA"/>
</dbReference>
<reference evidence="5" key="1">
    <citation type="submission" date="2017-01" db="EMBL/GenBank/DDBJ databases">
        <authorList>
            <person name="Varghese N."/>
            <person name="Submissions S."/>
        </authorList>
    </citation>
    <scope>NUCLEOTIDE SEQUENCE [LARGE SCALE GENOMIC DNA]</scope>
    <source>
        <strain evidence="5">DSM 23127</strain>
    </source>
</reference>
<feature type="domain" description="SLH" evidence="3">
    <location>
        <begin position="27"/>
        <end position="90"/>
    </location>
</feature>
<dbReference type="RefSeq" id="WP_076557334.1">
    <property type="nucleotide sequence ID" value="NZ_FTOC01000002.1"/>
</dbReference>
<sequence length="379" mass="42192">MKKRTLLLTGALAATSAMSVQADDHNASEAFPDISEDMRHYQAIDALYQNGIVSGFDDGTFRPNDSLTRIEAALMLESALNLEFDGEVSHHFDDVPEAYNEVVDMVYEEGIFEGYGPDEFGTRDELTRDQMAKVLVEAYGLEVEGVPTVHFDDRAETSLKEYLDAAYHFGVANGYPNHNFGVGDEIKRQDFSAMLYNAMNIEDTEYQAQTQLRYYQPADFLKGGQEALDEVAAGGALYDTRLMLGQYFPTVTLEYGNPDEQVNIEGPLQRYGNIYLGLQGTNDDEADELVDSVAWFAEPEETSDSTLAEVVAALGEPDDIYNNNLFGGVTYQYEAGDYFVAFTAEGDHQVTTKDSGEVIIEEVDESAKVDVFDLRHDRE</sequence>
<dbReference type="AlphaFoldDB" id="A0A1N7IW95"/>
<dbReference type="Proteomes" id="UP000187608">
    <property type="component" value="Unassembled WGS sequence"/>
</dbReference>
<evidence type="ECO:0000313" key="4">
    <source>
        <dbReference type="EMBL" id="SIS41358.1"/>
    </source>
</evidence>
<dbReference type="Pfam" id="PF00395">
    <property type="entry name" value="SLH"/>
    <property type="match status" value="3"/>
</dbReference>
<dbReference type="PANTHER" id="PTHR43308">
    <property type="entry name" value="OUTER MEMBRANE PROTEIN ALPHA-RELATED"/>
    <property type="match status" value="1"/>
</dbReference>
<evidence type="ECO:0000256" key="2">
    <source>
        <dbReference type="SAM" id="SignalP"/>
    </source>
</evidence>
<evidence type="ECO:0000313" key="5">
    <source>
        <dbReference type="Proteomes" id="UP000187608"/>
    </source>
</evidence>
<accession>A0A1N7IW95</accession>
<dbReference type="InterPro" id="IPR001119">
    <property type="entry name" value="SLH_dom"/>
</dbReference>
<protein>
    <submittedName>
        <fullName evidence="4">S-layer homology domain-containing protein</fullName>
    </submittedName>
</protein>
<evidence type="ECO:0000259" key="3">
    <source>
        <dbReference type="PROSITE" id="PS51272"/>
    </source>
</evidence>
<evidence type="ECO:0000256" key="1">
    <source>
        <dbReference type="ARBA" id="ARBA00022729"/>
    </source>
</evidence>
<keyword evidence="5" id="KW-1185">Reference proteome</keyword>